<accession>A0A9P9IBD8</accession>
<comment type="caution">
    <text evidence="3">The sequence shown here is derived from an EMBL/GenBank/DDBJ whole genome shotgun (WGS) entry which is preliminary data.</text>
</comment>
<evidence type="ECO:0000256" key="1">
    <source>
        <dbReference type="SAM" id="MobiDB-lite"/>
    </source>
</evidence>
<evidence type="ECO:0000313" key="4">
    <source>
        <dbReference type="Proteomes" id="UP000700596"/>
    </source>
</evidence>
<organism evidence="3 4">
    <name type="scientific">Dendryphion nanum</name>
    <dbReference type="NCBI Taxonomy" id="256645"/>
    <lineage>
        <taxon>Eukaryota</taxon>
        <taxon>Fungi</taxon>
        <taxon>Dikarya</taxon>
        <taxon>Ascomycota</taxon>
        <taxon>Pezizomycotina</taxon>
        <taxon>Dothideomycetes</taxon>
        <taxon>Pleosporomycetidae</taxon>
        <taxon>Pleosporales</taxon>
        <taxon>Torulaceae</taxon>
        <taxon>Dendryphion</taxon>
    </lineage>
</organism>
<keyword evidence="4" id="KW-1185">Reference proteome</keyword>
<sequence length="828" mass="90974">MAGSAPLSPWPGYPEIPIFLDTGNGFQAPKSQRSTATTFDTSKSNSPVSPLETPHCITVTPPKGPPSTTLQIPNSVSPHELASQTQRSPVRHLSPVEYPSVNKQSESWSTRNQKVRTPPFRGPPPVSQFRFGDFPSTHKAGYTPMPNGGITPSGLGIMHGQYHASPPAYGATPHGEKSEHSHNIAQRIEDRLWHYSIHGNIFKKWLLEIISWSISALCMAIILVALVLLQGQKLSKWPLNSTISLNTFVATFSRIASAALLLPVSEALGQLKWSWFFQGTSKKMWDFEIFDNASRGPWGSLQLLLRTKGRKLAALGAAIVLLAIAMDPFFQQVVDTVDRWTLEGVSSIPRVVRYGPKYNKFFVGGQRQSFVDPTLRAVAADFFYSNGTQPLSLGNGTRPEIPITCPTSNCTWPPYESLGFCSTCADVSDLLEFRCMTTRVDWISTLNNTFEDATNPNGTVCGYFLNATSTKPFLMSGYMADGGPRTTKEALLLRTLPMATIPMREPLFRGSVRFKDHRNPVLDAIIVAAADGVDSVYRNATPIALECVISWCVKTFTSSYFEGQYQETVKTEFVNKTAGPFPWVSKKVTLAGNNTATSLSYLENITVNPFGPTRDRSVYGSNETDYGASAEAAVGTILILDDMFPGFITVANASAPPIIRHQLNLKGSPRTQSMEKNPWTASNNITGHVERWATAWTNSIRSSSDGQGVPGEAFVEERYVSIRWEWLSLPLGLLLFSFIFLVATVMRSSNELENVGVWKTSAIATLLYGLPDAMQKKITTSTSGGTPRAQAKELKVKLLPKMGWRISGHVFSPLTPKVKPTPARPGFF</sequence>
<feature type="region of interest" description="Disordered" evidence="1">
    <location>
        <begin position="21"/>
        <end position="128"/>
    </location>
</feature>
<dbReference type="Proteomes" id="UP000700596">
    <property type="component" value="Unassembled WGS sequence"/>
</dbReference>
<dbReference type="PANTHER" id="PTHR35394">
    <property type="entry name" value="DUF3176 DOMAIN-CONTAINING PROTEIN"/>
    <property type="match status" value="1"/>
</dbReference>
<evidence type="ECO:0008006" key="5">
    <source>
        <dbReference type="Google" id="ProtNLM"/>
    </source>
</evidence>
<dbReference type="EMBL" id="JAGMWT010000018">
    <property type="protein sequence ID" value="KAH7113747.1"/>
    <property type="molecule type" value="Genomic_DNA"/>
</dbReference>
<dbReference type="PANTHER" id="PTHR35394:SF5">
    <property type="entry name" value="DUF3176 DOMAIN-CONTAINING PROTEIN"/>
    <property type="match status" value="1"/>
</dbReference>
<gene>
    <name evidence="3" type="ORF">B0J11DRAFT_139418</name>
</gene>
<proteinExistence type="predicted"/>
<feature type="transmembrane region" description="Helical" evidence="2">
    <location>
        <begin position="205"/>
        <end position="231"/>
    </location>
</feature>
<reference evidence="3" key="1">
    <citation type="journal article" date="2021" name="Nat. Commun.">
        <title>Genetic determinants of endophytism in the Arabidopsis root mycobiome.</title>
        <authorList>
            <person name="Mesny F."/>
            <person name="Miyauchi S."/>
            <person name="Thiergart T."/>
            <person name="Pickel B."/>
            <person name="Atanasova L."/>
            <person name="Karlsson M."/>
            <person name="Huettel B."/>
            <person name="Barry K.W."/>
            <person name="Haridas S."/>
            <person name="Chen C."/>
            <person name="Bauer D."/>
            <person name="Andreopoulos W."/>
            <person name="Pangilinan J."/>
            <person name="LaButti K."/>
            <person name="Riley R."/>
            <person name="Lipzen A."/>
            <person name="Clum A."/>
            <person name="Drula E."/>
            <person name="Henrissat B."/>
            <person name="Kohler A."/>
            <person name="Grigoriev I.V."/>
            <person name="Martin F.M."/>
            <person name="Hacquard S."/>
        </authorList>
    </citation>
    <scope>NUCLEOTIDE SEQUENCE</scope>
    <source>
        <strain evidence="3">MPI-CAGE-CH-0243</strain>
    </source>
</reference>
<feature type="compositionally biased region" description="Polar residues" evidence="1">
    <location>
        <begin position="101"/>
        <end position="112"/>
    </location>
</feature>
<dbReference type="Pfam" id="PF11374">
    <property type="entry name" value="DUF3176"/>
    <property type="match status" value="1"/>
</dbReference>
<dbReference type="OrthoDB" id="5242705at2759"/>
<keyword evidence="2" id="KW-1133">Transmembrane helix</keyword>
<evidence type="ECO:0000313" key="3">
    <source>
        <dbReference type="EMBL" id="KAH7113747.1"/>
    </source>
</evidence>
<feature type="transmembrane region" description="Helical" evidence="2">
    <location>
        <begin position="312"/>
        <end position="330"/>
    </location>
</feature>
<keyword evidence="2" id="KW-0812">Transmembrane</keyword>
<protein>
    <recommendedName>
        <fullName evidence="5">DUF3176 domain containing protein</fullName>
    </recommendedName>
</protein>
<dbReference type="InterPro" id="IPR021514">
    <property type="entry name" value="DUF3176"/>
</dbReference>
<feature type="compositionally biased region" description="Polar residues" evidence="1">
    <location>
        <begin position="29"/>
        <end position="48"/>
    </location>
</feature>
<keyword evidence="2" id="KW-0472">Membrane</keyword>
<evidence type="ECO:0000256" key="2">
    <source>
        <dbReference type="SAM" id="Phobius"/>
    </source>
</evidence>
<feature type="compositionally biased region" description="Polar residues" evidence="1">
    <location>
        <begin position="66"/>
        <end position="88"/>
    </location>
</feature>
<dbReference type="AlphaFoldDB" id="A0A9P9IBD8"/>
<name>A0A9P9IBD8_9PLEO</name>